<sequence length="349" mass="34871">MPLILWTSATGAPGITTTAWAVASAWPGLDHAQPEGAIPQNPAALVVEADPFGGDLAAWFRVSEEPGLAGLAAAARSPRGPDEMATMTHSYSRVLGGAQVVTAPVGSGQTQAALSILAAAGGPLAVTGLSPVPVLVDAGRWSPASPIMPLLQFADLIVLVTRASLADLAHTGELAARLAGLNPRRQALLRGPNPYGPLEVADQLGIPLLGTVPDDRRAATAPLRTGRSPRRGKWTRAITAIAAQLASEIGTGSARSPVPVGQPGRRLTAAPPRTPVTGGSPAGARPSVAGPPAGGAWPAPSPPRWPVPAQRRPGSGTQSDAPTAAGPGGAAPGVPGEPTAPDAPPGRPS</sequence>
<evidence type="ECO:0000256" key="1">
    <source>
        <dbReference type="SAM" id="MobiDB-lite"/>
    </source>
</evidence>
<feature type="compositionally biased region" description="Low complexity" evidence="1">
    <location>
        <begin position="278"/>
        <end position="298"/>
    </location>
</feature>
<dbReference type="Proteomes" id="UP001501676">
    <property type="component" value="Unassembled WGS sequence"/>
</dbReference>
<dbReference type="EMBL" id="BAAAYN010000042">
    <property type="protein sequence ID" value="GAA3393354.1"/>
    <property type="molecule type" value="Genomic_DNA"/>
</dbReference>
<evidence type="ECO:0000313" key="2">
    <source>
        <dbReference type="EMBL" id="GAA3393354.1"/>
    </source>
</evidence>
<protein>
    <recommendedName>
        <fullName evidence="4">MinD-like ATPase involved in chromosome partitioning or flagellar assembly</fullName>
    </recommendedName>
</protein>
<name>A0ABP6T4Z0_9ACTN</name>
<evidence type="ECO:0000313" key="3">
    <source>
        <dbReference type="Proteomes" id="UP001501676"/>
    </source>
</evidence>
<feature type="region of interest" description="Disordered" evidence="1">
    <location>
        <begin position="250"/>
        <end position="349"/>
    </location>
</feature>
<dbReference type="InterPro" id="IPR027417">
    <property type="entry name" value="P-loop_NTPase"/>
</dbReference>
<reference evidence="3" key="1">
    <citation type="journal article" date="2019" name="Int. J. Syst. Evol. Microbiol.">
        <title>The Global Catalogue of Microorganisms (GCM) 10K type strain sequencing project: providing services to taxonomists for standard genome sequencing and annotation.</title>
        <authorList>
            <consortium name="The Broad Institute Genomics Platform"/>
            <consortium name="The Broad Institute Genome Sequencing Center for Infectious Disease"/>
            <person name="Wu L."/>
            <person name="Ma J."/>
        </authorList>
    </citation>
    <scope>NUCLEOTIDE SEQUENCE [LARGE SCALE GENOMIC DNA]</scope>
    <source>
        <strain evidence="3">JCM 9458</strain>
    </source>
</reference>
<dbReference type="SUPFAM" id="SSF52540">
    <property type="entry name" value="P-loop containing nucleoside triphosphate hydrolases"/>
    <property type="match status" value="1"/>
</dbReference>
<organism evidence="2 3">
    <name type="scientific">Cryptosporangium minutisporangium</name>
    <dbReference type="NCBI Taxonomy" id="113569"/>
    <lineage>
        <taxon>Bacteria</taxon>
        <taxon>Bacillati</taxon>
        <taxon>Actinomycetota</taxon>
        <taxon>Actinomycetes</taxon>
        <taxon>Cryptosporangiales</taxon>
        <taxon>Cryptosporangiaceae</taxon>
        <taxon>Cryptosporangium</taxon>
    </lineage>
</organism>
<dbReference type="RefSeq" id="WP_345731475.1">
    <property type="nucleotide sequence ID" value="NZ_BAAAYN010000042.1"/>
</dbReference>
<accession>A0ABP6T4Z0</accession>
<proteinExistence type="predicted"/>
<evidence type="ECO:0008006" key="4">
    <source>
        <dbReference type="Google" id="ProtNLM"/>
    </source>
</evidence>
<dbReference type="Gene3D" id="3.40.50.300">
    <property type="entry name" value="P-loop containing nucleotide triphosphate hydrolases"/>
    <property type="match status" value="1"/>
</dbReference>
<gene>
    <name evidence="2" type="ORF">GCM10020369_58580</name>
</gene>
<comment type="caution">
    <text evidence="2">The sequence shown here is derived from an EMBL/GenBank/DDBJ whole genome shotgun (WGS) entry which is preliminary data.</text>
</comment>
<keyword evidence="3" id="KW-1185">Reference proteome</keyword>